<dbReference type="Proteomes" id="UP000679848">
    <property type="component" value="Chromosome"/>
</dbReference>
<organism evidence="3 4">
    <name type="scientific">Pusillibacter faecalis</name>
    <dbReference type="NCBI Taxonomy" id="2714358"/>
    <lineage>
        <taxon>Bacteria</taxon>
        <taxon>Bacillati</taxon>
        <taxon>Bacillota</taxon>
        <taxon>Clostridia</taxon>
        <taxon>Eubacteriales</taxon>
        <taxon>Oscillospiraceae</taxon>
        <taxon>Pusillibacter</taxon>
    </lineage>
</organism>
<keyword evidence="1" id="KW-0802">TPR repeat</keyword>
<dbReference type="PROSITE" id="PS50005">
    <property type="entry name" value="TPR"/>
    <property type="match status" value="1"/>
</dbReference>
<evidence type="ECO:0000313" key="4">
    <source>
        <dbReference type="Proteomes" id="UP000679848"/>
    </source>
</evidence>
<dbReference type="EMBL" id="AP023420">
    <property type="protein sequence ID" value="BCK85257.1"/>
    <property type="molecule type" value="Genomic_DNA"/>
</dbReference>
<feature type="domain" description="LA2681-like HEPN" evidence="2">
    <location>
        <begin position="286"/>
        <end position="489"/>
    </location>
</feature>
<keyword evidence="4" id="KW-1185">Reference proteome</keyword>
<dbReference type="Pfam" id="PF18733">
    <property type="entry name" value="HEPN_LA2681"/>
    <property type="match status" value="1"/>
</dbReference>
<dbReference type="SUPFAM" id="SSF48452">
    <property type="entry name" value="TPR-like"/>
    <property type="match status" value="1"/>
</dbReference>
<sequence length="502" mass="59199">MPNYKEKIAEFENNFSTVIDKSVRDLSMAFDNLYLDKNAKEIPPTIKLAEALLSGEHNISTKMQIHYDIANAYHDLRMIEGVYSERYLEKELYHLRCALDMYETNYYDADSDSAEVKVAQYIAMRSYTNLGNAYRALGRHIVAIDCFQDALLISNDFAMASLNLSFLLFRCAPLQIKRYEQSYYHHACYYYYKQTERCKINLEDQDYLEGLKSNISLFDSAYVENYLNKPLELPLFEVDNQDEADYRNYLLLFRLFLDPCLEILSDHCFAVDSINLPFEAPYSDREKEFIGLFNQIKQEYNWARLLWYKTSTEEANEHYSDRELDLVDTGDSSDHSLRESMLRTAFKAAYSLFDRIGFFINQYFEVGLTDTKVSFKNIWKEQLIDGNGQVYFTIPKPIMNTHSDNPLVKAMYWLQKDFYERKEINVTTPHAERIFQMRNDIEHNCLRTGTQSHNTSFTKYTTEGKIENNTFRLLKLARELIIYLCLAVNFDREKDKRASMEE</sequence>
<name>A0A810QGE8_9FIRM</name>
<evidence type="ECO:0000313" key="3">
    <source>
        <dbReference type="EMBL" id="BCK85257.1"/>
    </source>
</evidence>
<evidence type="ECO:0000259" key="2">
    <source>
        <dbReference type="Pfam" id="PF18733"/>
    </source>
</evidence>
<dbReference type="InterPro" id="IPR019734">
    <property type="entry name" value="TPR_rpt"/>
</dbReference>
<dbReference type="InterPro" id="IPR040826">
    <property type="entry name" value="HEPN_LA2681"/>
</dbReference>
<protein>
    <recommendedName>
        <fullName evidence="2">LA2681-like HEPN domain-containing protein</fullName>
    </recommendedName>
</protein>
<dbReference type="KEGG" id="pfaa:MM59RIKEN_25760"/>
<dbReference type="InterPro" id="IPR011990">
    <property type="entry name" value="TPR-like_helical_dom_sf"/>
</dbReference>
<accession>A0A810QGE8</accession>
<dbReference type="RefSeq" id="WP_213543445.1">
    <property type="nucleotide sequence ID" value="NZ_AP023420.1"/>
</dbReference>
<evidence type="ECO:0000256" key="1">
    <source>
        <dbReference type="PROSITE-ProRule" id="PRU00339"/>
    </source>
</evidence>
<dbReference type="Gene3D" id="1.25.40.10">
    <property type="entry name" value="Tetratricopeptide repeat domain"/>
    <property type="match status" value="1"/>
</dbReference>
<proteinExistence type="predicted"/>
<dbReference type="AlphaFoldDB" id="A0A810QGE8"/>
<gene>
    <name evidence="3" type="ORF">MM59RIKEN_25760</name>
</gene>
<feature type="repeat" description="TPR" evidence="1">
    <location>
        <begin position="124"/>
        <end position="157"/>
    </location>
</feature>
<reference evidence="3" key="1">
    <citation type="submission" date="2020-09" db="EMBL/GenBank/DDBJ databases">
        <title>New species isolated from human feces.</title>
        <authorList>
            <person name="Kitahara M."/>
            <person name="Shigeno Y."/>
            <person name="Shime M."/>
            <person name="Matsumoto Y."/>
            <person name="Nakamura S."/>
            <person name="Motooka D."/>
            <person name="Fukuoka S."/>
            <person name="Nishikawa H."/>
            <person name="Benno Y."/>
        </authorList>
    </citation>
    <scope>NUCLEOTIDE SEQUENCE</scope>
    <source>
        <strain evidence="3">MM59</strain>
    </source>
</reference>